<sequence>MGATTFFTIASGKTPEEALENAFDGKCKYEVLPEGVRGDKEGMERVAQGIVTEAEAHALATALEYDSRFAEWWDPIAYVELSPEDQPRFAFFGWMRG</sequence>
<reference evidence="2" key="1">
    <citation type="submission" date="2016-10" db="EMBL/GenBank/DDBJ databases">
        <authorList>
            <person name="Varghese N."/>
        </authorList>
    </citation>
    <scope>NUCLEOTIDE SEQUENCE [LARGE SCALE GENOMIC DNA]</scope>
    <source>
        <strain evidence="2">DSM 45096 / BCRC 16803 / CGMCC 4.1857 / CIP 109030 / JCM 12277 / KCTC 19219 / NBRC 100920 / 33214</strain>
    </source>
</reference>
<dbReference type="STRING" id="235985.SAMN05414137_15711"/>
<proteinExistence type="predicted"/>
<name>A0A1H8B4E4_STRJI</name>
<evidence type="ECO:0000313" key="1">
    <source>
        <dbReference type="EMBL" id="SEM77781.1"/>
    </source>
</evidence>
<gene>
    <name evidence="1" type="ORF">SAMN05414137_15711</name>
</gene>
<dbReference type="AlphaFoldDB" id="A0A1H8B4E4"/>
<keyword evidence="2" id="KW-1185">Reference proteome</keyword>
<dbReference type="EMBL" id="FOAZ01000057">
    <property type="protein sequence ID" value="SEM77781.1"/>
    <property type="molecule type" value="Genomic_DNA"/>
</dbReference>
<dbReference type="RefSeq" id="WP_042449477.1">
    <property type="nucleotide sequence ID" value="NZ_BBPN01000016.1"/>
</dbReference>
<dbReference type="Proteomes" id="UP000183015">
    <property type="component" value="Unassembled WGS sequence"/>
</dbReference>
<accession>A0A1H8B4E4</accession>
<organism evidence="1 2">
    <name type="scientific">Streptacidiphilus jiangxiensis</name>
    <dbReference type="NCBI Taxonomy" id="235985"/>
    <lineage>
        <taxon>Bacteria</taxon>
        <taxon>Bacillati</taxon>
        <taxon>Actinomycetota</taxon>
        <taxon>Actinomycetes</taxon>
        <taxon>Kitasatosporales</taxon>
        <taxon>Streptomycetaceae</taxon>
        <taxon>Streptacidiphilus</taxon>
    </lineage>
</organism>
<protein>
    <submittedName>
        <fullName evidence="1">Uncharacterized protein</fullName>
    </submittedName>
</protein>
<evidence type="ECO:0000313" key="2">
    <source>
        <dbReference type="Proteomes" id="UP000183015"/>
    </source>
</evidence>